<sequence length="1296" mass="152384">MINFLILFILGLNHLHFVLSSYVRRLNEEQQYQTYPFNSGTQNYNKFDAFSYGVWSKYLPLSIISQVGLIGMFDSHCFLQNSIIENTNKEINLLYYDCVDPQTNTIEKKVQFLSSDNQMYNYKYEINPLVYENYWYFFGLNIVPSEGSFGFFIFQGENLITSEQLNIQGPFKHQDLTIVIGGGLIVEESQILWIQEIQKLSYFPGKLAILNPSIDNLQENYDNFDYFKYFQQMDNPECISKTNSLKNLPNFDISKLNHEVFASESINCDEFQLETWIQISNIRREDQSFIYQLLKISANFENHYAKNENLSPFQLFYKFSNSQIKLIVTTYSFLFPLVDYDFNKQSFLQQKEWSINNIKLWHFLYVSLRNKVIQIQITFYEGLDQTLYETQFLVHQFHEVQFKLQYGNILKSSTNYLTRILKNMKFSNSASEVDIFQGCHHSCEQCEGPTNKDCLSCSKESKRIYIPQFKVCVCPFDYIDDVECKNTENYNLSLDPEFEYHSTLNCPQGQFNKDGFCLKCPSFIKDTIITCLECIQNPKGWQNDPYCQTNLYIDKQGSPAQYKIDNLKTYYIFDGIDIKPQQLGLYQNRYKYQYQDKYQDQFDSVYLDFEKTNENFQRFYSSSKKTFESYFCNLKQCEICIMLITKQICKKCSNISRLRNGIYEEIVRGVIKKNNCQAPYYITSENLCNLCEIENCQFCFEYSSNDLTKCTLYSEFQTFQKDEFLKLGCALCLDGFIFDFTLGICIYKESTLPNCKRSFINPLDQQLCTLSAIQDFGVAPEITNCQKYISNCKQCIQTPQSIIKCIICEDGYSSSLTTGHCRICQVEYAKLWIEGDFTKGDAWMQQIQSFLMLFLPNKYMYPKSANFLHITPLAIKCIDKYELNQNFCSLYCDLNCVSCKKEEQSYKGFTCSKCIQDYYMEPLRTIQKETCVICPLLCLVCEQRTTEEIQNINPAYEIDDQNRKYTYKCIQKRQHQNIIIDPYQQIAKYCLNGICDQLISYQLYNNCEDLSKIFDGWRSYTDDLNFEYFNQIGAQKLNLIIPIQDLCIAEKLYEESLTNELKKGIFSLFWVELTFLGNHSPSTYQPIIEIKNFDSISFKKLTFIIFQTLELFIINDDAPTNLILTDSKFMANNQDQIIFSIQIKQCQHFEIRNITLSDLNILDSVVFLIRFQNQDDSIKLLNFTIRNCNLTQATLFQFYDFPNNTLIQNFKIENCQFFNSTILSFIQDIKTQSMINIINLIIHESFIQDSLLINGTDIYQFKLVEVSLNLNKLKNSKFLLFQNSLTIVLIMKFYLI</sequence>
<dbReference type="InterPro" id="IPR006212">
    <property type="entry name" value="Furin_repeat"/>
</dbReference>
<comment type="caution">
    <text evidence="2">The sequence shown here is derived from an EMBL/GenBank/DDBJ whole genome shotgun (WGS) entry which is preliminary data.</text>
</comment>
<name>A0A8S1YPD5_9CILI</name>
<keyword evidence="3" id="KW-1185">Reference proteome</keyword>
<organism evidence="2 3">
    <name type="scientific">Paramecium pentaurelia</name>
    <dbReference type="NCBI Taxonomy" id="43138"/>
    <lineage>
        <taxon>Eukaryota</taxon>
        <taxon>Sar</taxon>
        <taxon>Alveolata</taxon>
        <taxon>Ciliophora</taxon>
        <taxon>Intramacronucleata</taxon>
        <taxon>Oligohymenophorea</taxon>
        <taxon>Peniculida</taxon>
        <taxon>Parameciidae</taxon>
        <taxon>Paramecium</taxon>
    </lineage>
</organism>
<evidence type="ECO:0000313" key="2">
    <source>
        <dbReference type="EMBL" id="CAD8214597.1"/>
    </source>
</evidence>
<dbReference type="OrthoDB" id="319522at2759"/>
<dbReference type="Proteomes" id="UP000689195">
    <property type="component" value="Unassembled WGS sequence"/>
</dbReference>
<keyword evidence="1" id="KW-0732">Signal</keyword>
<evidence type="ECO:0000256" key="1">
    <source>
        <dbReference type="SAM" id="SignalP"/>
    </source>
</evidence>
<reference evidence="2" key="1">
    <citation type="submission" date="2021-01" db="EMBL/GenBank/DDBJ databases">
        <authorList>
            <consortium name="Genoscope - CEA"/>
            <person name="William W."/>
        </authorList>
    </citation>
    <scope>NUCLEOTIDE SEQUENCE</scope>
</reference>
<feature type="signal peptide" evidence="1">
    <location>
        <begin position="1"/>
        <end position="20"/>
    </location>
</feature>
<dbReference type="CDD" id="cd00064">
    <property type="entry name" value="FU"/>
    <property type="match status" value="1"/>
</dbReference>
<dbReference type="EMBL" id="CAJJDO010000229">
    <property type="protein sequence ID" value="CAD8214597.1"/>
    <property type="molecule type" value="Genomic_DNA"/>
</dbReference>
<feature type="chain" id="PRO_5035836769" description="Insulin-like growth factor binding protein, N-terminal" evidence="1">
    <location>
        <begin position="21"/>
        <end position="1296"/>
    </location>
</feature>
<evidence type="ECO:0008006" key="4">
    <source>
        <dbReference type="Google" id="ProtNLM"/>
    </source>
</evidence>
<accession>A0A8S1YPD5</accession>
<gene>
    <name evidence="2" type="ORF">PPENT_87.1.T2290004</name>
</gene>
<protein>
    <recommendedName>
        <fullName evidence="4">Insulin-like growth factor binding protein, N-terminal</fullName>
    </recommendedName>
</protein>
<proteinExistence type="predicted"/>
<evidence type="ECO:0000313" key="3">
    <source>
        <dbReference type="Proteomes" id="UP000689195"/>
    </source>
</evidence>